<dbReference type="EMBL" id="CP015124">
    <property type="protein sequence ID" value="ANP37219.1"/>
    <property type="molecule type" value="Genomic_DNA"/>
</dbReference>
<evidence type="ECO:0000313" key="2">
    <source>
        <dbReference type="Proteomes" id="UP000092565"/>
    </source>
</evidence>
<sequence length="42" mass="4890">MLPPGPMRCQSLPVKQLWLVLCVLRHGGLLKCCWRSFKPLFH</sequence>
<dbReference type="Proteomes" id="UP000092565">
    <property type="component" value="Chromosome"/>
</dbReference>
<dbReference type="AlphaFoldDB" id="A0A1B0ZSZ2"/>
<reference evidence="1 2" key="1">
    <citation type="submission" date="2016-04" db="EMBL/GenBank/DDBJ databases">
        <authorList>
            <person name="Evans L.H."/>
            <person name="Alamgir A."/>
            <person name="Owens N."/>
            <person name="Weber N.D."/>
            <person name="Virtaneva K."/>
            <person name="Barbian K."/>
            <person name="Babar A."/>
            <person name="Rosenke K."/>
        </authorList>
    </citation>
    <scope>NUCLEOTIDE SEQUENCE [LARGE SCALE GENOMIC DNA]</scope>
    <source>
        <strain evidence="1 2">JL2886</strain>
    </source>
</reference>
<protein>
    <submittedName>
        <fullName evidence="1">Uncharacterized protein</fullName>
    </submittedName>
</protein>
<gene>
    <name evidence="1" type="ORF">JL2886_02330</name>
</gene>
<accession>A0A1B0ZSZ2</accession>
<name>A0A1B0ZSZ2_9RHOB</name>
<keyword evidence="2" id="KW-1185">Reference proteome</keyword>
<organism evidence="1 2">
    <name type="scientific">Phaeobacter gallaeciensis</name>
    <dbReference type="NCBI Taxonomy" id="60890"/>
    <lineage>
        <taxon>Bacteria</taxon>
        <taxon>Pseudomonadati</taxon>
        <taxon>Pseudomonadota</taxon>
        <taxon>Alphaproteobacteria</taxon>
        <taxon>Rhodobacterales</taxon>
        <taxon>Roseobacteraceae</taxon>
        <taxon>Phaeobacter</taxon>
    </lineage>
</organism>
<evidence type="ECO:0000313" key="1">
    <source>
        <dbReference type="EMBL" id="ANP37219.1"/>
    </source>
</evidence>
<proteinExistence type="predicted"/>